<evidence type="ECO:0000256" key="4">
    <source>
        <dbReference type="ARBA" id="ARBA00022801"/>
    </source>
</evidence>
<proteinExistence type="inferred from homology"/>
<dbReference type="InterPro" id="IPR022956">
    <property type="entry name" value="Beta_hexosaminidase_bac"/>
</dbReference>
<keyword evidence="3 10" id="KW-0132">Cell division</keyword>
<comment type="similarity">
    <text evidence="10">Belongs to the glycosyl hydrolase 3 family. NagZ subfamily.</text>
</comment>
<evidence type="ECO:0000256" key="2">
    <source>
        <dbReference type="ARBA" id="ARBA00022490"/>
    </source>
</evidence>
<evidence type="ECO:0000256" key="1">
    <source>
        <dbReference type="ARBA" id="ARBA00001231"/>
    </source>
</evidence>
<feature type="site" description="Important for catalytic activity" evidence="10">
    <location>
        <position position="175"/>
    </location>
</feature>
<evidence type="ECO:0000313" key="13">
    <source>
        <dbReference type="Proteomes" id="UP000238949"/>
    </source>
</evidence>
<dbReference type="GO" id="GO:0071555">
    <property type="term" value="P:cell wall organization"/>
    <property type="evidence" value="ECO:0007669"/>
    <property type="project" value="UniProtKB-KW"/>
</dbReference>
<feature type="active site" description="Proton donor/acceptor" evidence="10">
    <location>
        <position position="177"/>
    </location>
</feature>
<feature type="binding site" evidence="10">
    <location>
        <position position="70"/>
    </location>
    <ligand>
        <name>substrate</name>
    </ligand>
</feature>
<evidence type="ECO:0000256" key="5">
    <source>
        <dbReference type="ARBA" id="ARBA00022960"/>
    </source>
</evidence>
<dbReference type="PANTHER" id="PTHR30480:SF13">
    <property type="entry name" value="BETA-HEXOSAMINIDASE"/>
    <property type="match status" value="1"/>
</dbReference>
<dbReference type="RefSeq" id="WP_105936595.1">
    <property type="nucleotide sequence ID" value="NZ_PVNP01000207.1"/>
</dbReference>
<dbReference type="InterPro" id="IPR036962">
    <property type="entry name" value="Glyco_hydro_3_N_sf"/>
</dbReference>
<keyword evidence="6 10" id="KW-0573">Peptidoglycan synthesis</keyword>
<dbReference type="InterPro" id="IPR050226">
    <property type="entry name" value="NagZ_Beta-hexosaminidase"/>
</dbReference>
<comment type="caution">
    <text evidence="12">The sequence shown here is derived from an EMBL/GenBank/DDBJ whole genome shotgun (WGS) entry which is preliminary data.</text>
</comment>
<dbReference type="GO" id="GO:0009252">
    <property type="term" value="P:peptidoglycan biosynthetic process"/>
    <property type="evidence" value="ECO:0007669"/>
    <property type="project" value="UniProtKB-KW"/>
</dbReference>
<dbReference type="EMBL" id="PVNP01000207">
    <property type="protein sequence ID" value="PRO71294.1"/>
    <property type="molecule type" value="Genomic_DNA"/>
</dbReference>
<reference evidence="13" key="1">
    <citation type="journal article" date="2020" name="Int. J. Syst. Evol. Microbiol.">
        <title>Alteromonas alba sp. nov., a marine bacterium isolated from the seawater of the West Pacific Ocean.</title>
        <authorList>
            <person name="Sun C."/>
            <person name="Wu Y.-H."/>
            <person name="Xamxidin M."/>
            <person name="Cheng H."/>
            <person name="Xu X.-W."/>
        </authorList>
    </citation>
    <scope>NUCLEOTIDE SEQUENCE [LARGE SCALE GENOMIC DNA]</scope>
    <source>
        <strain evidence="13">190</strain>
    </source>
</reference>
<evidence type="ECO:0000313" key="12">
    <source>
        <dbReference type="EMBL" id="PRO71294.1"/>
    </source>
</evidence>
<evidence type="ECO:0000259" key="11">
    <source>
        <dbReference type="Pfam" id="PF00933"/>
    </source>
</evidence>
<dbReference type="AlphaFoldDB" id="A0A2S9V4F4"/>
<dbReference type="InterPro" id="IPR019800">
    <property type="entry name" value="Glyco_hydro_3_AS"/>
</dbReference>
<feature type="active site" description="Nucleophile" evidence="10">
    <location>
        <position position="249"/>
    </location>
</feature>
<gene>
    <name evidence="10" type="primary">nagZ</name>
    <name evidence="12" type="ORF">C6Y40_22285</name>
</gene>
<dbReference type="NCBIfam" id="NF003740">
    <property type="entry name" value="PRK05337.1"/>
    <property type="match status" value="1"/>
</dbReference>
<keyword evidence="4 10" id="KW-0378">Hydrolase</keyword>
<dbReference type="GO" id="GO:0005737">
    <property type="term" value="C:cytoplasm"/>
    <property type="evidence" value="ECO:0007669"/>
    <property type="project" value="UniProtKB-SubCell"/>
</dbReference>
<dbReference type="GO" id="GO:0004563">
    <property type="term" value="F:beta-N-acetylhexosaminidase activity"/>
    <property type="evidence" value="ECO:0007669"/>
    <property type="project" value="UniProtKB-UniRule"/>
</dbReference>
<dbReference type="Proteomes" id="UP000238949">
    <property type="component" value="Unassembled WGS sequence"/>
</dbReference>
<keyword evidence="13" id="KW-1185">Reference proteome</keyword>
<dbReference type="SUPFAM" id="SSF51445">
    <property type="entry name" value="(Trans)glycosidases"/>
    <property type="match status" value="1"/>
</dbReference>
<evidence type="ECO:0000256" key="6">
    <source>
        <dbReference type="ARBA" id="ARBA00022984"/>
    </source>
</evidence>
<keyword evidence="7 10" id="KW-0326">Glycosidase</keyword>
<dbReference type="EC" id="3.2.1.52" evidence="10"/>
<evidence type="ECO:0000256" key="9">
    <source>
        <dbReference type="ARBA" id="ARBA00023316"/>
    </source>
</evidence>
<evidence type="ECO:0000256" key="3">
    <source>
        <dbReference type="ARBA" id="ARBA00022618"/>
    </source>
</evidence>
<feature type="domain" description="Glycoside hydrolase family 3 N-terminal" evidence="11">
    <location>
        <begin position="12"/>
        <end position="286"/>
    </location>
</feature>
<dbReference type="GO" id="GO:0051301">
    <property type="term" value="P:cell division"/>
    <property type="evidence" value="ECO:0007669"/>
    <property type="project" value="UniProtKB-KW"/>
</dbReference>
<sequence>MGPVMIDCRSLSLQQDERDMLAHPLTGGVILFTRNYESVDQLKVLIQDIREAAGKPLIIAVDHEGGRVQRFRPGFTRLPAMGQILLLTDNDNDADALSYACGVIMAYELKQLDIDISFAPVLDINGVSNVIGDRGFSPRPEVVSRLAGCLIDGMHAIGMPSTGKHFPGHGSVVADSHIDTPVDERDWQTIQQQDLVPFANLIARQKIDAMMPAHVRFAAIDDKPAGFSPYWLQTILRGKLGFDGVIFSDDLSMEGAAVAGTYPERAEQALAAGCDMVLACNNTAGAQAILNGLPNTLEPSHRLSRLSGWQLSATAEQTYQQACEVWQRYES</sequence>
<accession>A0A2S9V4F4</accession>
<dbReference type="InterPro" id="IPR001764">
    <property type="entry name" value="Glyco_hydro_3_N"/>
</dbReference>
<keyword evidence="2 10" id="KW-0963">Cytoplasm</keyword>
<dbReference type="UniPathway" id="UPA00544"/>
<evidence type="ECO:0000256" key="8">
    <source>
        <dbReference type="ARBA" id="ARBA00023306"/>
    </source>
</evidence>
<dbReference type="InterPro" id="IPR017853">
    <property type="entry name" value="GH"/>
</dbReference>
<protein>
    <recommendedName>
        <fullName evidence="10">Beta-hexosaminidase</fullName>
        <ecNumber evidence="10">3.2.1.52</ecNumber>
    </recommendedName>
    <alternativeName>
        <fullName evidence="10">Beta-N-acetylhexosaminidase</fullName>
    </alternativeName>
    <alternativeName>
        <fullName evidence="10">N-acetyl-beta-glucosaminidase</fullName>
    </alternativeName>
</protein>
<dbReference type="PROSITE" id="PS00775">
    <property type="entry name" value="GLYCOSYL_HYDROL_F3"/>
    <property type="match status" value="1"/>
</dbReference>
<dbReference type="GO" id="GO:0009254">
    <property type="term" value="P:peptidoglycan turnover"/>
    <property type="evidence" value="ECO:0007669"/>
    <property type="project" value="UniProtKB-UniRule"/>
</dbReference>
<organism evidence="12 13">
    <name type="scientific">Alteromonas alba</name>
    <dbReference type="NCBI Taxonomy" id="2079529"/>
    <lineage>
        <taxon>Bacteria</taxon>
        <taxon>Pseudomonadati</taxon>
        <taxon>Pseudomonadota</taxon>
        <taxon>Gammaproteobacteria</taxon>
        <taxon>Alteromonadales</taxon>
        <taxon>Alteromonadaceae</taxon>
        <taxon>Alteromonas/Salinimonas group</taxon>
        <taxon>Alteromonas</taxon>
    </lineage>
</organism>
<keyword evidence="8 10" id="KW-0131">Cell cycle</keyword>
<dbReference type="GO" id="GO:0008360">
    <property type="term" value="P:regulation of cell shape"/>
    <property type="evidence" value="ECO:0007669"/>
    <property type="project" value="UniProtKB-KW"/>
</dbReference>
<dbReference type="Gene3D" id="3.20.20.300">
    <property type="entry name" value="Glycoside hydrolase, family 3, N-terminal domain"/>
    <property type="match status" value="1"/>
</dbReference>
<keyword evidence="5 10" id="KW-0133">Cell shape</keyword>
<evidence type="ECO:0000256" key="7">
    <source>
        <dbReference type="ARBA" id="ARBA00023295"/>
    </source>
</evidence>
<dbReference type="HAMAP" id="MF_00364">
    <property type="entry name" value="NagZ"/>
    <property type="match status" value="1"/>
</dbReference>
<comment type="subcellular location">
    <subcellularLocation>
        <location evidence="10">Cytoplasm</location>
    </subcellularLocation>
</comment>
<dbReference type="OrthoDB" id="9786661at2"/>
<comment type="pathway">
    <text evidence="10">Cell wall biogenesis; peptidoglycan recycling.</text>
</comment>
<feature type="binding site" evidence="10">
    <location>
        <begin position="164"/>
        <end position="165"/>
    </location>
    <ligand>
        <name>substrate</name>
    </ligand>
</feature>
<keyword evidence="9 10" id="KW-0961">Cell wall biogenesis/degradation</keyword>
<dbReference type="PANTHER" id="PTHR30480">
    <property type="entry name" value="BETA-HEXOSAMINIDASE-RELATED"/>
    <property type="match status" value="1"/>
</dbReference>
<feature type="binding site" evidence="10">
    <location>
        <position position="62"/>
    </location>
    <ligand>
        <name>substrate</name>
    </ligand>
</feature>
<evidence type="ECO:0000256" key="10">
    <source>
        <dbReference type="HAMAP-Rule" id="MF_00364"/>
    </source>
</evidence>
<feature type="binding site" evidence="10">
    <location>
        <position position="134"/>
    </location>
    <ligand>
        <name>substrate</name>
    </ligand>
</feature>
<dbReference type="GO" id="GO:0005975">
    <property type="term" value="P:carbohydrate metabolic process"/>
    <property type="evidence" value="ECO:0007669"/>
    <property type="project" value="InterPro"/>
</dbReference>
<comment type="function">
    <text evidence="10">Plays a role in peptidoglycan recycling by cleaving the terminal beta-1,4-linked N-acetylglucosamine (GlcNAc) from peptide-linked peptidoglycan fragments, giving rise to free GlcNAc, anhydro-N-acetylmuramic acid and anhydro-N-acetylmuramic acid-linked peptides.</text>
</comment>
<name>A0A2S9V4F4_9ALTE</name>
<dbReference type="Pfam" id="PF00933">
    <property type="entry name" value="Glyco_hydro_3"/>
    <property type="match status" value="1"/>
</dbReference>
<comment type="catalytic activity">
    <reaction evidence="1 10">
        <text>Hydrolysis of terminal non-reducing N-acetyl-D-hexosamine residues in N-acetyl-beta-D-hexosaminides.</text>
        <dbReference type="EC" id="3.2.1.52"/>
    </reaction>
</comment>